<keyword evidence="8" id="KW-1185">Reference proteome</keyword>
<evidence type="ECO:0000313" key="8">
    <source>
        <dbReference type="Proteomes" id="UP001211907"/>
    </source>
</evidence>
<evidence type="ECO:0000256" key="3">
    <source>
        <dbReference type="ARBA" id="ARBA00022989"/>
    </source>
</evidence>
<protein>
    <recommendedName>
        <fullName evidence="6">G-protein coupled receptors family 1 profile domain-containing protein</fullName>
    </recommendedName>
</protein>
<feature type="domain" description="G-protein coupled receptors family 1 profile" evidence="6">
    <location>
        <begin position="1"/>
        <end position="237"/>
    </location>
</feature>
<keyword evidence="3 5" id="KW-1133">Transmembrane helix</keyword>
<name>A0AAD5XEY3_9FUNG</name>
<feature type="transmembrane region" description="Helical" evidence="5">
    <location>
        <begin position="131"/>
        <end position="152"/>
    </location>
</feature>
<dbReference type="Gene3D" id="1.20.1070.10">
    <property type="entry name" value="Rhodopsin 7-helix transmembrane proteins"/>
    <property type="match status" value="1"/>
</dbReference>
<accession>A0AAD5XEY3</accession>
<keyword evidence="4 5" id="KW-0472">Membrane</keyword>
<evidence type="ECO:0000313" key="7">
    <source>
        <dbReference type="EMBL" id="KAJ3110338.1"/>
    </source>
</evidence>
<dbReference type="CDD" id="cd00637">
    <property type="entry name" value="7tm_classA_rhodopsin-like"/>
    <property type="match status" value="1"/>
</dbReference>
<feature type="transmembrane region" description="Helical" evidence="5">
    <location>
        <begin position="50"/>
        <end position="70"/>
    </location>
</feature>
<gene>
    <name evidence="7" type="ORF">HK100_003074</name>
</gene>
<comment type="caution">
    <text evidence="7">The sequence shown here is derived from an EMBL/GenBank/DDBJ whole genome shotgun (WGS) entry which is preliminary data.</text>
</comment>
<feature type="transmembrane region" description="Helical" evidence="5">
    <location>
        <begin position="179"/>
        <end position="203"/>
    </location>
</feature>
<evidence type="ECO:0000256" key="5">
    <source>
        <dbReference type="SAM" id="Phobius"/>
    </source>
</evidence>
<feature type="transmembrane region" description="Helical" evidence="5">
    <location>
        <begin position="91"/>
        <end position="111"/>
    </location>
</feature>
<evidence type="ECO:0000256" key="4">
    <source>
        <dbReference type="ARBA" id="ARBA00023136"/>
    </source>
</evidence>
<proteinExistence type="predicted"/>
<feature type="transmembrane region" description="Helical" evidence="5">
    <location>
        <begin position="21"/>
        <end position="38"/>
    </location>
</feature>
<organism evidence="7 8">
    <name type="scientific">Physocladia obscura</name>
    <dbReference type="NCBI Taxonomy" id="109957"/>
    <lineage>
        <taxon>Eukaryota</taxon>
        <taxon>Fungi</taxon>
        <taxon>Fungi incertae sedis</taxon>
        <taxon>Chytridiomycota</taxon>
        <taxon>Chytridiomycota incertae sedis</taxon>
        <taxon>Chytridiomycetes</taxon>
        <taxon>Chytridiales</taxon>
        <taxon>Chytriomycetaceae</taxon>
        <taxon>Physocladia</taxon>
    </lineage>
</organism>
<evidence type="ECO:0000256" key="1">
    <source>
        <dbReference type="ARBA" id="ARBA00004370"/>
    </source>
</evidence>
<evidence type="ECO:0000256" key="2">
    <source>
        <dbReference type="ARBA" id="ARBA00022692"/>
    </source>
</evidence>
<dbReference type="InterPro" id="IPR017452">
    <property type="entry name" value="GPCR_Rhodpsn_7TM"/>
</dbReference>
<dbReference type="AlphaFoldDB" id="A0AAD5XEY3"/>
<dbReference type="PROSITE" id="PS50262">
    <property type="entry name" value="G_PROTEIN_RECEP_F1_2"/>
    <property type="match status" value="1"/>
</dbReference>
<feature type="transmembrane region" description="Helical" evidence="5">
    <location>
        <begin position="215"/>
        <end position="240"/>
    </location>
</feature>
<comment type="subcellular location">
    <subcellularLocation>
        <location evidence="1">Membrane</location>
    </subcellularLocation>
</comment>
<reference evidence="7" key="1">
    <citation type="submission" date="2020-05" db="EMBL/GenBank/DDBJ databases">
        <title>Phylogenomic resolution of chytrid fungi.</title>
        <authorList>
            <person name="Stajich J.E."/>
            <person name="Amses K."/>
            <person name="Simmons R."/>
            <person name="Seto K."/>
            <person name="Myers J."/>
            <person name="Bonds A."/>
            <person name="Quandt C.A."/>
            <person name="Barry K."/>
            <person name="Liu P."/>
            <person name="Grigoriev I."/>
            <person name="Longcore J.E."/>
            <person name="James T.Y."/>
        </authorList>
    </citation>
    <scope>NUCLEOTIDE SEQUENCE</scope>
    <source>
        <strain evidence="7">JEL0513</strain>
    </source>
</reference>
<dbReference type="SUPFAM" id="SSF81321">
    <property type="entry name" value="Family A G protein-coupled receptor-like"/>
    <property type="match status" value="1"/>
</dbReference>
<evidence type="ECO:0000259" key="6">
    <source>
        <dbReference type="PROSITE" id="PS50262"/>
    </source>
</evidence>
<dbReference type="GO" id="GO:0016020">
    <property type="term" value="C:membrane"/>
    <property type="evidence" value="ECO:0007669"/>
    <property type="project" value="UniProtKB-SubCell"/>
</dbReference>
<dbReference type="EMBL" id="JADGJH010001742">
    <property type="protein sequence ID" value="KAJ3110338.1"/>
    <property type="molecule type" value="Genomic_DNA"/>
</dbReference>
<dbReference type="Proteomes" id="UP001211907">
    <property type="component" value="Unassembled WGS sequence"/>
</dbReference>
<feature type="transmembrane region" description="Helical" evidence="5">
    <location>
        <begin position="247"/>
        <end position="268"/>
    </location>
</feature>
<keyword evidence="2 5" id="KW-0812">Transmembrane</keyword>
<sequence length="293" mass="32868">MVLISILYDRTRLLRFRIDNIILSLNITSLVYSVFMAFPDNLVQIWYNSAWFSSFQGAGLCILIATLFSINTMLSVERYMFMKHPEKNWQPYIFAASALNIVYAGATLWVYSTSPALDSAQPAYNLQFTVWIIGYSSALAISVITTVTMYALSYRYITSVIKLDSTVHVKTQQQLQRRVLISCIVMSSGLFLCYMPELVFQILMSVFVDLSPRAVLVGSVVSEVFVAFDSVLTPSLILFFRPEIRSSFCRIFVVGALGLGCGCCGSLGQRWVLDRRVSQDEADLEMTGSSVAK</sequence>